<dbReference type="EMBL" id="VGLS01000312">
    <property type="protein sequence ID" value="MBM3224383.1"/>
    <property type="molecule type" value="Genomic_DNA"/>
</dbReference>
<accession>A0A938B438</accession>
<evidence type="ECO:0000313" key="1">
    <source>
        <dbReference type="EMBL" id="MBM3224383.1"/>
    </source>
</evidence>
<sequence>MDMSPPEIPLPQAPLVRVIAQIRFPVIASIEHRGFIASFQEALRAVYPVLRPEIVRGYIAGPHGVEAAPVQTLWRFHDLREQWRVSLAPDFLAVETTAYTSRRAFVDRLDQALRALATHIGPQLIDRLGLRYIDRVELSSPEEIIRLVRDEVSGILTTPLAPYTHQALSESLFVLPEIGAQLLARWGQIPPRGTVDPDALEPVDTPSWILDLDMFSNTPRPFDTEALVADAYRYAERIYTVFRWAVTEAFLRRYGGEL</sequence>
<dbReference type="Proteomes" id="UP000712673">
    <property type="component" value="Unassembled WGS sequence"/>
</dbReference>
<protein>
    <submittedName>
        <fullName evidence="1">TIGR04255 family protein</fullName>
    </submittedName>
</protein>
<comment type="caution">
    <text evidence="1">The sequence shown here is derived from an EMBL/GenBank/DDBJ whole genome shotgun (WGS) entry which is preliminary data.</text>
</comment>
<proteinExistence type="predicted"/>
<name>A0A938B438_UNCTE</name>
<evidence type="ECO:0000313" key="2">
    <source>
        <dbReference type="Proteomes" id="UP000712673"/>
    </source>
</evidence>
<reference evidence="1" key="1">
    <citation type="submission" date="2019-03" db="EMBL/GenBank/DDBJ databases">
        <title>Lake Tanganyika Metagenome-Assembled Genomes (MAGs).</title>
        <authorList>
            <person name="Tran P."/>
        </authorList>
    </citation>
    <scope>NUCLEOTIDE SEQUENCE</scope>
    <source>
        <strain evidence="1">K_DeepCast_65m_m2_066</strain>
    </source>
</reference>
<dbReference type="InterPro" id="IPR026349">
    <property type="entry name" value="CHP04255"/>
</dbReference>
<dbReference type="NCBIfam" id="TIGR04255">
    <property type="entry name" value="sporadTIGR04255"/>
    <property type="match status" value="1"/>
</dbReference>
<dbReference type="AlphaFoldDB" id="A0A938B438"/>
<gene>
    <name evidence="1" type="ORF">FJZ47_11340</name>
</gene>
<organism evidence="1 2">
    <name type="scientific">Tectimicrobiota bacterium</name>
    <dbReference type="NCBI Taxonomy" id="2528274"/>
    <lineage>
        <taxon>Bacteria</taxon>
        <taxon>Pseudomonadati</taxon>
        <taxon>Nitrospinota/Tectimicrobiota group</taxon>
        <taxon>Candidatus Tectimicrobiota</taxon>
    </lineage>
</organism>